<dbReference type="Proteomes" id="UP000321234">
    <property type="component" value="Unassembled WGS sequence"/>
</dbReference>
<keyword evidence="4" id="KW-1185">Reference proteome</keyword>
<dbReference type="GO" id="GO:0032259">
    <property type="term" value="P:methylation"/>
    <property type="evidence" value="ECO:0007669"/>
    <property type="project" value="UniProtKB-KW"/>
</dbReference>
<keyword evidence="3" id="KW-0489">Methyltransferase</keyword>
<dbReference type="PANTHER" id="PTHR43861">
    <property type="entry name" value="TRANS-ACONITATE 2-METHYLTRANSFERASE-RELATED"/>
    <property type="match status" value="1"/>
</dbReference>
<dbReference type="EMBL" id="VKAC01000005">
    <property type="protein sequence ID" value="TXR56444.1"/>
    <property type="molecule type" value="Genomic_DNA"/>
</dbReference>
<evidence type="ECO:0000256" key="1">
    <source>
        <dbReference type="ARBA" id="ARBA00022679"/>
    </source>
</evidence>
<sequence length="206" mass="22245">MSAGRTDQPGHDVAWWDARHRDRGAHDDVDPSVRAACLLQQPGTAVDLACGTGRHARWLARRGWDVVGVDSSPGGLAVAASAARDQGVEQRCRWVVADARTWRPEAPVALVVVAFVALPLLVERAAQWLAPGGRVVVVGHALANAVRGAGGPSDERLLHDVTALRDRAREAGLRVRLAAEVERPVVWDDDERRVQVDAVLVADRRP</sequence>
<proteinExistence type="predicted"/>
<evidence type="ECO:0000259" key="2">
    <source>
        <dbReference type="Pfam" id="PF13649"/>
    </source>
</evidence>
<dbReference type="CDD" id="cd02440">
    <property type="entry name" value="AdoMet_MTases"/>
    <property type="match status" value="1"/>
</dbReference>
<protein>
    <submittedName>
        <fullName evidence="3">Class I SAM-dependent methyltransferase</fullName>
    </submittedName>
</protein>
<dbReference type="Pfam" id="PF13649">
    <property type="entry name" value="Methyltransf_25"/>
    <property type="match status" value="1"/>
</dbReference>
<dbReference type="AlphaFoldDB" id="A0A5C8ZFZ7"/>
<dbReference type="GO" id="GO:0008168">
    <property type="term" value="F:methyltransferase activity"/>
    <property type="evidence" value="ECO:0007669"/>
    <property type="project" value="UniProtKB-KW"/>
</dbReference>
<dbReference type="InterPro" id="IPR041698">
    <property type="entry name" value="Methyltransf_25"/>
</dbReference>
<dbReference type="InterPro" id="IPR029063">
    <property type="entry name" value="SAM-dependent_MTases_sf"/>
</dbReference>
<feature type="domain" description="Methyltransferase" evidence="2">
    <location>
        <begin position="46"/>
        <end position="133"/>
    </location>
</feature>
<dbReference type="SUPFAM" id="SSF53335">
    <property type="entry name" value="S-adenosyl-L-methionine-dependent methyltransferases"/>
    <property type="match status" value="1"/>
</dbReference>
<gene>
    <name evidence="3" type="ORF">FMM08_10140</name>
</gene>
<organism evidence="3 4">
    <name type="scientific">Quadrisphaera setariae</name>
    <dbReference type="NCBI Taxonomy" id="2593304"/>
    <lineage>
        <taxon>Bacteria</taxon>
        <taxon>Bacillati</taxon>
        <taxon>Actinomycetota</taxon>
        <taxon>Actinomycetes</taxon>
        <taxon>Kineosporiales</taxon>
        <taxon>Kineosporiaceae</taxon>
        <taxon>Quadrisphaera</taxon>
    </lineage>
</organism>
<dbReference type="Gene3D" id="3.40.50.150">
    <property type="entry name" value="Vaccinia Virus protein VP39"/>
    <property type="match status" value="1"/>
</dbReference>
<dbReference type="OrthoDB" id="9786503at2"/>
<name>A0A5C8ZFZ7_9ACTN</name>
<dbReference type="RefSeq" id="WP_147926237.1">
    <property type="nucleotide sequence ID" value="NZ_VKAC01000005.1"/>
</dbReference>
<comment type="caution">
    <text evidence="3">The sequence shown here is derived from an EMBL/GenBank/DDBJ whole genome shotgun (WGS) entry which is preliminary data.</text>
</comment>
<keyword evidence="1 3" id="KW-0808">Transferase</keyword>
<reference evidence="3 4" key="1">
    <citation type="submission" date="2019-07" db="EMBL/GenBank/DDBJ databases">
        <title>Quadrisphaera sp. strain DD2A genome sequencing and assembly.</title>
        <authorList>
            <person name="Kim I."/>
        </authorList>
    </citation>
    <scope>NUCLEOTIDE SEQUENCE [LARGE SCALE GENOMIC DNA]</scope>
    <source>
        <strain evidence="3 4">DD2A</strain>
    </source>
</reference>
<evidence type="ECO:0000313" key="3">
    <source>
        <dbReference type="EMBL" id="TXR56444.1"/>
    </source>
</evidence>
<accession>A0A5C8ZFZ7</accession>
<evidence type="ECO:0000313" key="4">
    <source>
        <dbReference type="Proteomes" id="UP000321234"/>
    </source>
</evidence>